<name>A0A0S7BX15_9CHLR</name>
<dbReference type="STRING" id="1678840.ATC1_131760"/>
<evidence type="ECO:0000256" key="4">
    <source>
        <dbReference type="ARBA" id="ARBA00022737"/>
    </source>
</evidence>
<organism evidence="10">
    <name type="scientific">Flexilinea flocculi</name>
    <dbReference type="NCBI Taxonomy" id="1678840"/>
    <lineage>
        <taxon>Bacteria</taxon>
        <taxon>Bacillati</taxon>
        <taxon>Chloroflexota</taxon>
        <taxon>Anaerolineae</taxon>
        <taxon>Anaerolineales</taxon>
        <taxon>Anaerolineaceae</taxon>
        <taxon>Flexilinea</taxon>
    </lineage>
</organism>
<evidence type="ECO:0000256" key="3">
    <source>
        <dbReference type="ARBA" id="ARBA00022475"/>
    </source>
</evidence>
<dbReference type="InterPro" id="IPR050107">
    <property type="entry name" value="ABC_carbohydrate_import_ATPase"/>
</dbReference>
<dbReference type="Pfam" id="PF00005">
    <property type="entry name" value="ABC_tran"/>
    <property type="match status" value="2"/>
</dbReference>
<dbReference type="InterPro" id="IPR017871">
    <property type="entry name" value="ABC_transporter-like_CS"/>
</dbReference>
<dbReference type="PROSITE" id="PS50893">
    <property type="entry name" value="ABC_TRANSPORTER_2"/>
    <property type="match status" value="2"/>
</dbReference>
<evidence type="ECO:0000256" key="2">
    <source>
        <dbReference type="ARBA" id="ARBA00022448"/>
    </source>
</evidence>
<keyword evidence="7" id="KW-1278">Translocase</keyword>
<keyword evidence="5" id="KW-0547">Nucleotide-binding</keyword>
<dbReference type="Gene3D" id="3.40.50.300">
    <property type="entry name" value="P-loop containing nucleotide triphosphate hydrolases"/>
    <property type="match status" value="2"/>
</dbReference>
<dbReference type="SMART" id="SM00382">
    <property type="entry name" value="AAA"/>
    <property type="match status" value="2"/>
</dbReference>
<dbReference type="PANTHER" id="PTHR43790:SF9">
    <property type="entry name" value="GALACTOFURANOSE TRANSPORTER ATP-BINDING PROTEIN YTFR"/>
    <property type="match status" value="1"/>
</dbReference>
<protein>
    <submittedName>
        <fullName evidence="10">ABC-type sugar transport system, ATPase component</fullName>
    </submittedName>
</protein>
<evidence type="ECO:0000256" key="8">
    <source>
        <dbReference type="ARBA" id="ARBA00023136"/>
    </source>
</evidence>
<reference evidence="10" key="1">
    <citation type="journal article" date="2015" name="Genome Announc.">
        <title>Draft Genome Sequence of Anaerolineae Strain TC1, a Novel Isolate from a Methanogenic Wastewater Treatment System.</title>
        <authorList>
            <person name="Matsuura N."/>
            <person name="Tourlousse D.M."/>
            <person name="Sun L."/>
            <person name="Toyonaga M."/>
            <person name="Kuroda K."/>
            <person name="Ohashi A."/>
            <person name="Cruz R."/>
            <person name="Yamaguchi T."/>
            <person name="Sekiguchi Y."/>
        </authorList>
    </citation>
    <scope>NUCLEOTIDE SEQUENCE [LARGE SCALE GENOMIC DNA]</scope>
    <source>
        <strain evidence="10">TC1</strain>
    </source>
</reference>
<keyword evidence="11" id="KW-1185">Reference proteome</keyword>
<dbReference type="GO" id="GO:0005886">
    <property type="term" value="C:plasma membrane"/>
    <property type="evidence" value="ECO:0007669"/>
    <property type="project" value="UniProtKB-SubCell"/>
</dbReference>
<dbReference type="FunFam" id="3.40.50.300:FF:000127">
    <property type="entry name" value="Ribose import ATP-binding protein RbsA"/>
    <property type="match status" value="1"/>
</dbReference>
<comment type="subcellular location">
    <subcellularLocation>
        <location evidence="1">Cell membrane</location>
        <topology evidence="1">Peripheral membrane protein</topology>
    </subcellularLocation>
</comment>
<dbReference type="PANTHER" id="PTHR43790">
    <property type="entry name" value="CARBOHYDRATE TRANSPORT ATP-BINDING PROTEIN MG119-RELATED"/>
    <property type="match status" value="1"/>
</dbReference>
<sequence length="508" mass="56714">MSKELLTMRHITKNFPGVRALFDVDFTLRSGEIHALMGENGAGKSTLIKVLTGVEDFEEGEVLVSWMDQPLINHSPQEAQKNGISTVYQEINLCPNLSVAENIFIGREPKKNGMIDWKKMNDCAKKLLADLNLAHIDVTKSLEHYSVAIQQMVAIARAVDIESKILIFDEPTSSLDEQETEKLFQIMRQLKDKGVGIIFITHFLEQVYQVCDRITVLRNGELVGEYLIKDLPRVQLVAKMLGKDFDDLAAIKKEGIERRNRANEVPLITAKNIGHRGTIKPFNAEIFEGEVIGLTGLLGSGRSEMVRSIYGADRPDSGELSIKGKKKKITAPIDAMKAGMGFLPEDRKAEGIISDLSVRENINIALQTKRGMFRPLNKKEQADFTEKYIKLLQIKVANPDSPVKQLSGGNQQKVILARWLLTHPDFLILDEPTRGIDVGTKTEIQKLVLKLAEEGMTIMFISSEVDEMLRTVGRMYVLRDGELVGELAEDQMNENAVMAAIAGGEKDE</sequence>
<dbReference type="AlphaFoldDB" id="A0A0S7BX15"/>
<feature type="domain" description="ABC transporter" evidence="9">
    <location>
        <begin position="6"/>
        <end position="244"/>
    </location>
</feature>
<accession>A0A0S7BX15</accession>
<keyword evidence="10" id="KW-0762">Sugar transport</keyword>
<evidence type="ECO:0000256" key="6">
    <source>
        <dbReference type="ARBA" id="ARBA00022840"/>
    </source>
</evidence>
<keyword evidence="2" id="KW-0813">Transport</keyword>
<keyword evidence="4" id="KW-0677">Repeat</keyword>
<dbReference type="CDD" id="cd03215">
    <property type="entry name" value="ABC_Carb_Monos_II"/>
    <property type="match status" value="1"/>
</dbReference>
<evidence type="ECO:0000256" key="1">
    <source>
        <dbReference type="ARBA" id="ARBA00004202"/>
    </source>
</evidence>
<dbReference type="GO" id="GO:0016887">
    <property type="term" value="F:ATP hydrolysis activity"/>
    <property type="evidence" value="ECO:0007669"/>
    <property type="project" value="InterPro"/>
</dbReference>
<evidence type="ECO:0000259" key="9">
    <source>
        <dbReference type="PROSITE" id="PS50893"/>
    </source>
</evidence>
<dbReference type="EMBL" id="DF968181">
    <property type="protein sequence ID" value="GAP41764.1"/>
    <property type="molecule type" value="Genomic_DNA"/>
</dbReference>
<gene>
    <name evidence="10" type="ORF">ATC1_131760</name>
</gene>
<keyword evidence="8" id="KW-0472">Membrane</keyword>
<dbReference type="InterPro" id="IPR003439">
    <property type="entry name" value="ABC_transporter-like_ATP-bd"/>
</dbReference>
<evidence type="ECO:0000313" key="11">
    <source>
        <dbReference type="Proteomes" id="UP000053370"/>
    </source>
</evidence>
<dbReference type="RefSeq" id="WP_062283649.1">
    <property type="nucleotide sequence ID" value="NZ_DF968181.1"/>
</dbReference>
<dbReference type="GO" id="GO:0005524">
    <property type="term" value="F:ATP binding"/>
    <property type="evidence" value="ECO:0007669"/>
    <property type="project" value="UniProtKB-KW"/>
</dbReference>
<dbReference type="PROSITE" id="PS00211">
    <property type="entry name" value="ABC_TRANSPORTER_1"/>
    <property type="match status" value="1"/>
</dbReference>
<feature type="domain" description="ABC transporter" evidence="9">
    <location>
        <begin position="251"/>
        <end position="505"/>
    </location>
</feature>
<evidence type="ECO:0000256" key="7">
    <source>
        <dbReference type="ARBA" id="ARBA00022967"/>
    </source>
</evidence>
<proteinExistence type="predicted"/>
<dbReference type="Proteomes" id="UP000053370">
    <property type="component" value="Unassembled WGS sequence"/>
</dbReference>
<evidence type="ECO:0000313" key="10">
    <source>
        <dbReference type="EMBL" id="GAP41764.1"/>
    </source>
</evidence>
<dbReference type="PATRIC" id="fig|1678840.3.peg.3284"/>
<dbReference type="InterPro" id="IPR027417">
    <property type="entry name" value="P-loop_NTPase"/>
</dbReference>
<dbReference type="InterPro" id="IPR003593">
    <property type="entry name" value="AAA+_ATPase"/>
</dbReference>
<keyword evidence="6" id="KW-0067">ATP-binding</keyword>
<dbReference type="SUPFAM" id="SSF52540">
    <property type="entry name" value="P-loop containing nucleoside triphosphate hydrolases"/>
    <property type="match status" value="2"/>
</dbReference>
<keyword evidence="3" id="KW-1003">Cell membrane</keyword>
<dbReference type="CDD" id="cd03216">
    <property type="entry name" value="ABC_Carb_Monos_I"/>
    <property type="match status" value="1"/>
</dbReference>
<dbReference type="OrthoDB" id="9771863at2"/>
<evidence type="ECO:0000256" key="5">
    <source>
        <dbReference type="ARBA" id="ARBA00022741"/>
    </source>
</evidence>